<dbReference type="GO" id="GO:0005737">
    <property type="term" value="C:cytoplasm"/>
    <property type="evidence" value="ECO:0007669"/>
    <property type="project" value="TreeGrafter"/>
</dbReference>
<evidence type="ECO:0000256" key="4">
    <source>
        <dbReference type="ARBA" id="ARBA00023002"/>
    </source>
</evidence>
<evidence type="ECO:0000259" key="5">
    <source>
        <dbReference type="Pfam" id="PF07992"/>
    </source>
</evidence>
<reference evidence="6" key="1">
    <citation type="submission" date="2023-01" db="EMBL/GenBank/DDBJ databases">
        <authorList>
            <person name="Piombo E."/>
        </authorList>
    </citation>
    <scope>NUCLEOTIDE SEQUENCE</scope>
</reference>
<dbReference type="GO" id="GO:0004174">
    <property type="term" value="F:electron-transferring-flavoprotein dehydrogenase activity"/>
    <property type="evidence" value="ECO:0007669"/>
    <property type="project" value="TreeGrafter"/>
</dbReference>
<accession>A0AA35Q0G2</accession>
<comment type="caution">
    <text evidence="6">The sequence shown here is derived from an EMBL/GenBank/DDBJ whole genome shotgun (WGS) entry which is preliminary data.</text>
</comment>
<keyword evidence="3" id="KW-0274">FAD</keyword>
<keyword evidence="2" id="KW-0285">Flavoprotein</keyword>
<keyword evidence="7" id="KW-1185">Reference proteome</keyword>
<dbReference type="PANTHER" id="PTHR43735:SF3">
    <property type="entry name" value="FERROPTOSIS SUPPRESSOR PROTEIN 1"/>
    <property type="match status" value="1"/>
</dbReference>
<protein>
    <recommendedName>
        <fullName evidence="5">FAD/NAD(P)-binding domain-containing protein</fullName>
    </recommendedName>
</protein>
<feature type="non-terminal residue" evidence="6">
    <location>
        <position position="256"/>
    </location>
</feature>
<dbReference type="Pfam" id="PF07992">
    <property type="entry name" value="Pyr_redox_2"/>
    <property type="match status" value="1"/>
</dbReference>
<dbReference type="InterPro" id="IPR023753">
    <property type="entry name" value="FAD/NAD-binding_dom"/>
</dbReference>
<dbReference type="GO" id="GO:0050660">
    <property type="term" value="F:flavin adenine dinucleotide binding"/>
    <property type="evidence" value="ECO:0007669"/>
    <property type="project" value="TreeGrafter"/>
</dbReference>
<sequence length="256" mass="27487">MLWPYATVRAVVPGLLDDNKIFPALGPAFSKYEPPKFEHVVGFAQGLEPETNRIIVSANVADRPQRIIEHNTLVIVTGSSCKDDMPFKSLSNTETTKQGMQSLRERTAAARSSVVAAAGVSPLGLEALTDIRQTVVDELTQLKVNVITNTRVVDVSTAPAGNQSLVLKRTDKATDDTAATMLEAHLYIPAFGVRPNTTFAPEEMLDSDGRVKVDRTTLQVTGYANILALGDAANAQAATGKHADSQVRYLAPAMQA</sequence>
<evidence type="ECO:0000313" key="7">
    <source>
        <dbReference type="Proteomes" id="UP001160390"/>
    </source>
</evidence>
<dbReference type="SUPFAM" id="SSF51905">
    <property type="entry name" value="FAD/NAD(P)-binding domain"/>
    <property type="match status" value="1"/>
</dbReference>
<dbReference type="PANTHER" id="PTHR43735">
    <property type="entry name" value="APOPTOSIS-INDUCING FACTOR 1"/>
    <property type="match status" value="1"/>
</dbReference>
<evidence type="ECO:0000256" key="3">
    <source>
        <dbReference type="ARBA" id="ARBA00022827"/>
    </source>
</evidence>
<dbReference type="AlphaFoldDB" id="A0AA35Q0G2"/>
<comment type="similarity">
    <text evidence="1">Belongs to the FAD-dependent oxidoreductase family.</text>
</comment>
<keyword evidence="4" id="KW-0560">Oxidoreductase</keyword>
<dbReference type="Gene3D" id="3.50.50.100">
    <property type="match status" value="1"/>
</dbReference>
<organism evidence="6 7">
    <name type="scientific">Clonostachys chloroleuca</name>
    <dbReference type="NCBI Taxonomy" id="1926264"/>
    <lineage>
        <taxon>Eukaryota</taxon>
        <taxon>Fungi</taxon>
        <taxon>Dikarya</taxon>
        <taxon>Ascomycota</taxon>
        <taxon>Pezizomycotina</taxon>
        <taxon>Sordariomycetes</taxon>
        <taxon>Hypocreomycetidae</taxon>
        <taxon>Hypocreales</taxon>
        <taxon>Bionectriaceae</taxon>
        <taxon>Clonostachys</taxon>
    </lineage>
</organism>
<evidence type="ECO:0000256" key="2">
    <source>
        <dbReference type="ARBA" id="ARBA00022630"/>
    </source>
</evidence>
<evidence type="ECO:0000256" key="1">
    <source>
        <dbReference type="ARBA" id="ARBA00006442"/>
    </source>
</evidence>
<name>A0AA35Q0G2_9HYPO</name>
<dbReference type="InterPro" id="IPR036188">
    <property type="entry name" value="FAD/NAD-bd_sf"/>
</dbReference>
<gene>
    <name evidence="6" type="ORF">CCHLO57077_00016040</name>
</gene>
<feature type="domain" description="FAD/NAD(P)-binding" evidence="5">
    <location>
        <begin position="130"/>
        <end position="236"/>
    </location>
</feature>
<evidence type="ECO:0000313" key="6">
    <source>
        <dbReference type="EMBL" id="CAI6085936.1"/>
    </source>
</evidence>
<dbReference type="Proteomes" id="UP001160390">
    <property type="component" value="Unassembled WGS sequence"/>
</dbReference>
<dbReference type="EMBL" id="CABFNP030000771">
    <property type="protein sequence ID" value="CAI6085936.1"/>
    <property type="molecule type" value="Genomic_DNA"/>
</dbReference>
<proteinExistence type="inferred from homology"/>